<name>A0A1G5QY19_9GAMM</name>
<keyword evidence="4" id="KW-1185">Reference proteome</keyword>
<sequence length="307" mass="33438">MEPRVNYMLVGLFVILLGGGLGISILWFAAGGLQPEMHRYVAFTSQSVDGLNIGAPVTYHGVSVGRVANISLDPQDPQRVRLLLEVKQDTPVKEDTEALIEYQSYITGLKFVNLTGGSPDSPPLTRTSEQHPYPVISTRPSLTASLEELLPELMEQLRSASVDLARITERTATLLSEDNLRAVDRTLANLDTMTGKLAEQTRTLGRTLSHTEQFTARANEALPSLLTETRQAVEGARQAMETIDQAASGVGETTDSLQAELAPRAERLLGDLSSLSETLNSFTRQLERSPSMLLFGREPTPGPGERP</sequence>
<dbReference type="Proteomes" id="UP000199648">
    <property type="component" value="Unassembled WGS sequence"/>
</dbReference>
<keyword evidence="1" id="KW-0472">Membrane</keyword>
<dbReference type="OrthoDB" id="9806984at2"/>
<dbReference type="InterPro" id="IPR003399">
    <property type="entry name" value="Mce/MlaD"/>
</dbReference>
<protein>
    <submittedName>
        <fullName evidence="3">Phospholipid/cholesterol/gamma-HCH transport system substrate-binding protein</fullName>
    </submittedName>
</protein>
<reference evidence="3 4" key="1">
    <citation type="submission" date="2016-10" db="EMBL/GenBank/DDBJ databases">
        <authorList>
            <person name="de Groot N.N."/>
        </authorList>
    </citation>
    <scope>NUCLEOTIDE SEQUENCE [LARGE SCALE GENOMIC DNA]</scope>
    <source>
        <strain evidence="3 4">HLD2</strain>
    </source>
</reference>
<dbReference type="PANTHER" id="PTHR36698">
    <property type="entry name" value="BLL5892 PROTEIN"/>
    <property type="match status" value="1"/>
</dbReference>
<organism evidence="3 4">
    <name type="scientific">Thiohalomonas denitrificans</name>
    <dbReference type="NCBI Taxonomy" id="415747"/>
    <lineage>
        <taxon>Bacteria</taxon>
        <taxon>Pseudomonadati</taxon>
        <taxon>Pseudomonadota</taxon>
        <taxon>Gammaproteobacteria</taxon>
        <taxon>Thiohalomonadales</taxon>
        <taxon>Thiohalomonadaceae</taxon>
        <taxon>Thiohalomonas</taxon>
    </lineage>
</organism>
<dbReference type="RefSeq" id="WP_092998791.1">
    <property type="nucleotide sequence ID" value="NZ_FMWD01000012.1"/>
</dbReference>
<keyword evidence="1" id="KW-0812">Transmembrane</keyword>
<evidence type="ECO:0000313" key="3">
    <source>
        <dbReference type="EMBL" id="SCZ66725.1"/>
    </source>
</evidence>
<gene>
    <name evidence="3" type="ORF">SAMN03097708_03001</name>
</gene>
<proteinExistence type="predicted"/>
<evidence type="ECO:0000256" key="1">
    <source>
        <dbReference type="SAM" id="Phobius"/>
    </source>
</evidence>
<dbReference type="PANTHER" id="PTHR36698:SF2">
    <property type="entry name" value="MCE_MLAD DOMAIN-CONTAINING PROTEIN"/>
    <property type="match status" value="1"/>
</dbReference>
<dbReference type="AlphaFoldDB" id="A0A1G5QY19"/>
<feature type="domain" description="Mce/MlaD" evidence="2">
    <location>
        <begin position="40"/>
        <end position="117"/>
    </location>
</feature>
<dbReference type="Pfam" id="PF02470">
    <property type="entry name" value="MlaD"/>
    <property type="match status" value="1"/>
</dbReference>
<dbReference type="STRING" id="415747.SAMN03097708_03001"/>
<keyword evidence="1" id="KW-1133">Transmembrane helix</keyword>
<dbReference type="EMBL" id="FMWD01000012">
    <property type="protein sequence ID" value="SCZ66725.1"/>
    <property type="molecule type" value="Genomic_DNA"/>
</dbReference>
<evidence type="ECO:0000259" key="2">
    <source>
        <dbReference type="Pfam" id="PF02470"/>
    </source>
</evidence>
<evidence type="ECO:0000313" key="4">
    <source>
        <dbReference type="Proteomes" id="UP000199648"/>
    </source>
</evidence>
<feature type="transmembrane region" description="Helical" evidence="1">
    <location>
        <begin position="6"/>
        <end position="30"/>
    </location>
</feature>
<accession>A0A1G5QY19</accession>